<evidence type="ECO:0000313" key="5">
    <source>
        <dbReference type="Proteomes" id="UP001600888"/>
    </source>
</evidence>
<evidence type="ECO:0000259" key="3">
    <source>
        <dbReference type="Pfam" id="PF25053"/>
    </source>
</evidence>
<dbReference type="InterPro" id="IPR056884">
    <property type="entry name" value="NPHP3-like_N"/>
</dbReference>
<dbReference type="InterPro" id="IPR027417">
    <property type="entry name" value="P-loop_NTPase"/>
</dbReference>
<protein>
    <recommendedName>
        <fullName evidence="6">NACHT domain-containing protein</fullName>
    </recommendedName>
</protein>
<feature type="domain" description="DUF7791" evidence="3">
    <location>
        <begin position="598"/>
        <end position="734"/>
    </location>
</feature>
<sequence>MHKAVVSTPARAQYPSVSLATYAGKQAGPTHHCPIRENFSSCIKGTGANAASGFHVQSPTMEALSVIRLASNVAQFVEYAIQFTRLAHKFASSNSGPIGEHEGITAITNSLAEAMKEISQDNKDAALKSLASQCLTVAANVQNIVNELPKKPEDNLIRSLHKAGRTPYKRKEIQELSDLLSNMRSQVSRLLLTLIRAQQLSIGKTLDTLVSSTAEYRQRFTSYLETTVNILNGISQKLDSRQRTSGPGHKGQSDISITLSPSDLGAAVQDQITPYIRDIEELLREKRQSILRSLYYEQLREREFAITDAHTKTFQWVFGANTTFRFREWLREQNGVYWITGKAGSGKSTLMKFIIEQYATSTALREWAGSDDLIIAKHFFWSPGTAIQKSQEGLFRTLLFQILSQRPEIIDQVCAERLHAPYAESFGPWSRRQLLQALDNIGSIKDPKFKACLFIDGLDEYQGDHTELVQVIQTIASHSHLKVCASSRPWLDFIDALDSSPWKLYVHDLTQQDMHHFVRDALCEDSRFKRLQSNHRSAATELIVDITKRSQGVFLWTFLVIQSLSLGLRNEDHISDLHRRVQLLPTDLSEYFDLMLASVEDVYRKRVSRLFLTLSLARTTFPILTFLYLNFDEESMAEEPSSFLHHWPDVDMDQVEILITKKRQLISQCKDLIHISPEPGAPVLFAEKAGFLHRTVVDYIQTEEISQKLVRLAGQDFEPRMVLLQANLGQLRSLLHLHRLTYIRPHLEQWILGCLYYAYMTEVTTGEAVERELDELERMIAQHFSRWSFSHAMEVLFRDPGITRFLDLACVCDLALYVTSKVPDCTPAKLQSLAPRWQSLTRITQSSGFEIVDLDAGEEKRLVRRLRNISCVTNHVNPAGPGNNTSPTSPTSVAKTVSFNTTQQLQVTASPKRIEKLMIRVKSVFR</sequence>
<dbReference type="PANTHER" id="PTHR10039:SF5">
    <property type="entry name" value="NACHT DOMAIN-CONTAINING PROTEIN"/>
    <property type="match status" value="1"/>
</dbReference>
<dbReference type="EMBL" id="JBAWTH010000025">
    <property type="protein sequence ID" value="KAL2286336.1"/>
    <property type="molecule type" value="Genomic_DNA"/>
</dbReference>
<evidence type="ECO:0008006" key="6">
    <source>
        <dbReference type="Google" id="ProtNLM"/>
    </source>
</evidence>
<gene>
    <name evidence="4" type="ORF">FJTKL_07110</name>
</gene>
<proteinExistence type="predicted"/>
<feature type="domain" description="Nephrocystin 3-like N-terminal" evidence="2">
    <location>
        <begin position="313"/>
        <end position="488"/>
    </location>
</feature>
<keyword evidence="5" id="KW-1185">Reference proteome</keyword>
<evidence type="ECO:0000256" key="1">
    <source>
        <dbReference type="ARBA" id="ARBA00022737"/>
    </source>
</evidence>
<dbReference type="PANTHER" id="PTHR10039">
    <property type="entry name" value="AMELOGENIN"/>
    <property type="match status" value="1"/>
</dbReference>
<name>A0ABR4EV77_9PEZI</name>
<dbReference type="Pfam" id="PF24883">
    <property type="entry name" value="NPHP3_N"/>
    <property type="match status" value="1"/>
</dbReference>
<evidence type="ECO:0000259" key="2">
    <source>
        <dbReference type="Pfam" id="PF24883"/>
    </source>
</evidence>
<keyword evidence="1" id="KW-0677">Repeat</keyword>
<dbReference type="Gene3D" id="3.40.50.300">
    <property type="entry name" value="P-loop containing nucleotide triphosphate hydrolases"/>
    <property type="match status" value="1"/>
</dbReference>
<reference evidence="4 5" key="1">
    <citation type="submission" date="2024-03" db="EMBL/GenBank/DDBJ databases">
        <title>A high-quality draft genome sequence of Diaporthe vaccinii, a causative agent of upright dieback and viscid rot disease in cranberry plants.</title>
        <authorList>
            <person name="Sarrasin M."/>
            <person name="Lang B.F."/>
            <person name="Burger G."/>
        </authorList>
    </citation>
    <scope>NUCLEOTIDE SEQUENCE [LARGE SCALE GENOMIC DNA]</scope>
    <source>
        <strain evidence="4 5">IS7</strain>
    </source>
</reference>
<accession>A0ABR4EV77</accession>
<dbReference type="Proteomes" id="UP001600888">
    <property type="component" value="Unassembled WGS sequence"/>
</dbReference>
<organism evidence="4 5">
    <name type="scientific">Diaporthe vaccinii</name>
    <dbReference type="NCBI Taxonomy" id="105482"/>
    <lineage>
        <taxon>Eukaryota</taxon>
        <taxon>Fungi</taxon>
        <taxon>Dikarya</taxon>
        <taxon>Ascomycota</taxon>
        <taxon>Pezizomycotina</taxon>
        <taxon>Sordariomycetes</taxon>
        <taxon>Sordariomycetidae</taxon>
        <taxon>Diaporthales</taxon>
        <taxon>Diaporthaceae</taxon>
        <taxon>Diaporthe</taxon>
        <taxon>Diaporthe eres species complex</taxon>
    </lineage>
</organism>
<comment type="caution">
    <text evidence="4">The sequence shown here is derived from an EMBL/GenBank/DDBJ whole genome shotgun (WGS) entry which is preliminary data.</text>
</comment>
<evidence type="ECO:0000313" key="4">
    <source>
        <dbReference type="EMBL" id="KAL2286336.1"/>
    </source>
</evidence>
<dbReference type="InterPro" id="IPR056693">
    <property type="entry name" value="DUF7791"/>
</dbReference>
<dbReference type="SUPFAM" id="SSF52540">
    <property type="entry name" value="P-loop containing nucleoside triphosphate hydrolases"/>
    <property type="match status" value="1"/>
</dbReference>
<dbReference type="Pfam" id="PF25053">
    <property type="entry name" value="DUF7791"/>
    <property type="match status" value="1"/>
</dbReference>